<proteinExistence type="predicted"/>
<accession>A0A2P4PKF6</accession>
<evidence type="ECO:0000313" key="2">
    <source>
        <dbReference type="EMBL" id="POG65848.1"/>
    </source>
</evidence>
<keyword evidence="3" id="KW-1185">Reference proteome</keyword>
<name>A0A2P4PKF6_RHIID</name>
<keyword evidence="1" id="KW-0472">Membrane</keyword>
<dbReference type="AlphaFoldDB" id="A0A2P4PKF6"/>
<protein>
    <submittedName>
        <fullName evidence="2">Uncharacterized protein</fullName>
    </submittedName>
</protein>
<feature type="transmembrane region" description="Helical" evidence="1">
    <location>
        <begin position="21"/>
        <end position="39"/>
    </location>
</feature>
<evidence type="ECO:0000256" key="1">
    <source>
        <dbReference type="SAM" id="Phobius"/>
    </source>
</evidence>
<organism evidence="2 3">
    <name type="scientific">Rhizophagus irregularis (strain DAOM 181602 / DAOM 197198 / MUCL 43194)</name>
    <name type="common">Arbuscular mycorrhizal fungus</name>
    <name type="synonym">Glomus intraradices</name>
    <dbReference type="NCBI Taxonomy" id="747089"/>
    <lineage>
        <taxon>Eukaryota</taxon>
        <taxon>Fungi</taxon>
        <taxon>Fungi incertae sedis</taxon>
        <taxon>Mucoromycota</taxon>
        <taxon>Glomeromycotina</taxon>
        <taxon>Glomeromycetes</taxon>
        <taxon>Glomerales</taxon>
        <taxon>Glomeraceae</taxon>
        <taxon>Rhizophagus</taxon>
    </lineage>
</organism>
<dbReference type="Proteomes" id="UP000018888">
    <property type="component" value="Unassembled WGS sequence"/>
</dbReference>
<dbReference type="EMBL" id="AUPC02000205">
    <property type="protein sequence ID" value="POG65848.1"/>
    <property type="molecule type" value="Genomic_DNA"/>
</dbReference>
<sequence>MQIKKKKINIQYNKNKKILMEVFLVWWKVPILLTGSASLCILFSYIFNFIFISNFSFFNFFFFL</sequence>
<reference evidence="2 3" key="2">
    <citation type="journal article" date="2018" name="New Phytol.">
        <title>High intraspecific genome diversity in the model arbuscular mycorrhizal symbiont Rhizophagus irregularis.</title>
        <authorList>
            <person name="Chen E.C.H."/>
            <person name="Morin E."/>
            <person name="Beaudet D."/>
            <person name="Noel J."/>
            <person name="Yildirir G."/>
            <person name="Ndikumana S."/>
            <person name="Charron P."/>
            <person name="St-Onge C."/>
            <person name="Giorgi J."/>
            <person name="Kruger M."/>
            <person name="Marton T."/>
            <person name="Ropars J."/>
            <person name="Grigoriev I.V."/>
            <person name="Hainaut M."/>
            <person name="Henrissat B."/>
            <person name="Roux C."/>
            <person name="Martin F."/>
            <person name="Corradi N."/>
        </authorList>
    </citation>
    <scope>NUCLEOTIDE SEQUENCE [LARGE SCALE GENOMIC DNA]</scope>
    <source>
        <strain evidence="2 3">DAOM 197198</strain>
    </source>
</reference>
<gene>
    <name evidence="2" type="ORF">GLOIN_2v1662862</name>
</gene>
<reference evidence="2 3" key="1">
    <citation type="journal article" date="2013" name="Proc. Natl. Acad. Sci. U.S.A.">
        <title>Genome of an arbuscular mycorrhizal fungus provides insight into the oldest plant symbiosis.</title>
        <authorList>
            <person name="Tisserant E."/>
            <person name="Malbreil M."/>
            <person name="Kuo A."/>
            <person name="Kohler A."/>
            <person name="Symeonidi A."/>
            <person name="Balestrini R."/>
            <person name="Charron P."/>
            <person name="Duensing N."/>
            <person name="Frei Dit Frey N."/>
            <person name="Gianinazzi-Pearson V."/>
            <person name="Gilbert L.B."/>
            <person name="Handa Y."/>
            <person name="Herr J.R."/>
            <person name="Hijri M."/>
            <person name="Koul R."/>
            <person name="Kawaguchi M."/>
            <person name="Krajinski F."/>
            <person name="Lammers P.J."/>
            <person name="Masclaux F.G."/>
            <person name="Murat C."/>
            <person name="Morin E."/>
            <person name="Ndikumana S."/>
            <person name="Pagni M."/>
            <person name="Petitpierre D."/>
            <person name="Requena N."/>
            <person name="Rosikiewicz P."/>
            <person name="Riley R."/>
            <person name="Saito K."/>
            <person name="San Clemente H."/>
            <person name="Shapiro H."/>
            <person name="van Tuinen D."/>
            <person name="Becard G."/>
            <person name="Bonfante P."/>
            <person name="Paszkowski U."/>
            <person name="Shachar-Hill Y.Y."/>
            <person name="Tuskan G.A."/>
            <person name="Young P.W."/>
            <person name="Sanders I.R."/>
            <person name="Henrissat B."/>
            <person name="Rensing S.A."/>
            <person name="Grigoriev I.V."/>
            <person name="Corradi N."/>
            <person name="Roux C."/>
            <person name="Martin F."/>
        </authorList>
    </citation>
    <scope>NUCLEOTIDE SEQUENCE [LARGE SCALE GENOMIC DNA]</scope>
    <source>
        <strain evidence="2 3">DAOM 197198</strain>
    </source>
</reference>
<keyword evidence="1" id="KW-1133">Transmembrane helix</keyword>
<comment type="caution">
    <text evidence="2">The sequence shown here is derived from an EMBL/GenBank/DDBJ whole genome shotgun (WGS) entry which is preliminary data.</text>
</comment>
<evidence type="ECO:0000313" key="3">
    <source>
        <dbReference type="Proteomes" id="UP000018888"/>
    </source>
</evidence>
<feature type="transmembrane region" description="Helical" evidence="1">
    <location>
        <begin position="45"/>
        <end position="63"/>
    </location>
</feature>
<keyword evidence="1" id="KW-0812">Transmembrane</keyword>